<dbReference type="RefSeq" id="XP_049151997.1">
    <property type="nucleotide sequence ID" value="XM_049294850.1"/>
</dbReference>
<keyword evidence="2" id="KW-1185">Reference proteome</keyword>
<name>A0A9Q8WP66_9PEZI</name>
<organism evidence="1 2">
    <name type="scientific">Colletotrichum lupini</name>
    <dbReference type="NCBI Taxonomy" id="145971"/>
    <lineage>
        <taxon>Eukaryota</taxon>
        <taxon>Fungi</taxon>
        <taxon>Dikarya</taxon>
        <taxon>Ascomycota</taxon>
        <taxon>Pezizomycotina</taxon>
        <taxon>Sordariomycetes</taxon>
        <taxon>Hypocreomycetidae</taxon>
        <taxon>Glomerellales</taxon>
        <taxon>Glomerellaceae</taxon>
        <taxon>Colletotrichum</taxon>
        <taxon>Colletotrichum acutatum species complex</taxon>
    </lineage>
</organism>
<dbReference type="Proteomes" id="UP000830671">
    <property type="component" value="Chromosome 9"/>
</dbReference>
<accession>A0A9Q8WP66</accession>
<dbReference type="EMBL" id="CP019481">
    <property type="protein sequence ID" value="UQC90396.1"/>
    <property type="molecule type" value="Genomic_DNA"/>
</dbReference>
<reference evidence="1" key="1">
    <citation type="journal article" date="2021" name="Mol. Plant Microbe Interact.">
        <title>Complete Genome Sequence of the Plant-Pathogenic Fungus Colletotrichum lupini.</title>
        <authorList>
            <person name="Baroncelli R."/>
            <person name="Pensec F."/>
            <person name="Da Lio D."/>
            <person name="Boufleur T."/>
            <person name="Vicente I."/>
            <person name="Sarrocco S."/>
            <person name="Picot A."/>
            <person name="Baraldi E."/>
            <person name="Sukno S."/>
            <person name="Thon M."/>
            <person name="Le Floch G."/>
        </authorList>
    </citation>
    <scope>NUCLEOTIDE SEQUENCE</scope>
    <source>
        <strain evidence="1">IMI 504893</strain>
    </source>
</reference>
<evidence type="ECO:0000313" key="1">
    <source>
        <dbReference type="EMBL" id="UQC90396.1"/>
    </source>
</evidence>
<sequence length="50" mass="5677">MSLLKAPVHYVAIAPQPRCSSRPLAATFHWNANCNLQYPRRNQVITIVDN</sequence>
<dbReference type="GeneID" id="73349860"/>
<proteinExistence type="predicted"/>
<evidence type="ECO:0000313" key="2">
    <source>
        <dbReference type="Proteomes" id="UP000830671"/>
    </source>
</evidence>
<gene>
    <name evidence="1" type="ORF">CLUP02_15926</name>
</gene>
<dbReference type="KEGG" id="clup:CLUP02_15926"/>
<protein>
    <submittedName>
        <fullName evidence="1">Uncharacterized protein</fullName>
    </submittedName>
</protein>
<dbReference type="AlphaFoldDB" id="A0A9Q8WP66"/>